<dbReference type="Proteomes" id="UP000179524">
    <property type="component" value="Unassembled WGS sequence"/>
</dbReference>
<keyword evidence="3" id="KW-1185">Reference proteome</keyword>
<sequence length="97" mass="11350">MKSELKKRMAKMYKDTWDEELPAINRNIEITKQKLEYLTNELHEKETLAKEIKETFNLEVVVNPLEHGLSERIISSNGVDLDRSLIPSRKLVDKVNI</sequence>
<keyword evidence="1" id="KW-0175">Coiled coil</keyword>
<gene>
    <name evidence="2" type="ORF">BKP37_12760</name>
</gene>
<name>A0A1S2LLV2_9BACI</name>
<dbReference type="RefSeq" id="WP_071309987.1">
    <property type="nucleotide sequence ID" value="NZ_MLQR01000030.1"/>
</dbReference>
<feature type="coiled-coil region" evidence="1">
    <location>
        <begin position="28"/>
        <end position="55"/>
    </location>
</feature>
<dbReference type="EMBL" id="MLQR01000030">
    <property type="protein sequence ID" value="OIJ12667.1"/>
    <property type="molecule type" value="Genomic_DNA"/>
</dbReference>
<comment type="caution">
    <text evidence="2">The sequence shown here is derived from an EMBL/GenBank/DDBJ whole genome shotgun (WGS) entry which is preliminary data.</text>
</comment>
<protein>
    <submittedName>
        <fullName evidence="2">Uncharacterized protein</fullName>
    </submittedName>
</protein>
<evidence type="ECO:0000313" key="3">
    <source>
        <dbReference type="Proteomes" id="UP000179524"/>
    </source>
</evidence>
<dbReference type="AlphaFoldDB" id="A0A1S2LLV2"/>
<organism evidence="2 3">
    <name type="scientific">Anaerobacillus alkalilacustris</name>
    <dbReference type="NCBI Taxonomy" id="393763"/>
    <lineage>
        <taxon>Bacteria</taxon>
        <taxon>Bacillati</taxon>
        <taxon>Bacillota</taxon>
        <taxon>Bacilli</taxon>
        <taxon>Bacillales</taxon>
        <taxon>Bacillaceae</taxon>
        <taxon>Anaerobacillus</taxon>
    </lineage>
</organism>
<accession>A0A1S2LLV2</accession>
<proteinExistence type="predicted"/>
<evidence type="ECO:0000256" key="1">
    <source>
        <dbReference type="SAM" id="Coils"/>
    </source>
</evidence>
<evidence type="ECO:0000313" key="2">
    <source>
        <dbReference type="EMBL" id="OIJ12667.1"/>
    </source>
</evidence>
<reference evidence="2 3" key="1">
    <citation type="submission" date="2016-10" db="EMBL/GenBank/DDBJ databases">
        <title>Draft genome sequences of four alkaliphilic bacteria belonging to the Anaerobacillus genus.</title>
        <authorList>
            <person name="Bassil N.M."/>
            <person name="Lloyd J.R."/>
        </authorList>
    </citation>
    <scope>NUCLEOTIDE SEQUENCE [LARGE SCALE GENOMIC DNA]</scope>
    <source>
        <strain evidence="2 3">DSM 18345</strain>
    </source>
</reference>